<dbReference type="SUPFAM" id="SSF55248">
    <property type="entry name" value="PCD-like"/>
    <property type="match status" value="1"/>
</dbReference>
<reference evidence="10" key="1">
    <citation type="submission" date="2016-01" db="EMBL/GenBank/DDBJ databases">
        <title>Draft genome of Chromobacterium sp. F49.</title>
        <authorList>
            <person name="Hong K.W."/>
        </authorList>
    </citation>
    <scope>NUCLEOTIDE SEQUENCE [LARGE SCALE GENOMIC DNA]</scope>
    <source>
        <strain evidence="10">M40</strain>
    </source>
</reference>
<organism evidence="9 12">
    <name type="scientific">Brevibacterium casei</name>
    <dbReference type="NCBI Taxonomy" id="33889"/>
    <lineage>
        <taxon>Bacteria</taxon>
        <taxon>Bacillati</taxon>
        <taxon>Actinomycetota</taxon>
        <taxon>Actinomycetes</taxon>
        <taxon>Micrococcales</taxon>
        <taxon>Brevibacteriaceae</taxon>
        <taxon>Brevibacterium</taxon>
    </lineage>
</organism>
<dbReference type="GO" id="GO:0008124">
    <property type="term" value="F:4-alpha-hydroxytetrahydrobiopterin dehydratase activity"/>
    <property type="evidence" value="ECO:0007669"/>
    <property type="project" value="UniProtKB-EC"/>
</dbReference>
<name>A0A162XJY2_9MICO</name>
<dbReference type="PANTHER" id="PTHR12599:SF0">
    <property type="entry name" value="PTERIN-4-ALPHA-CARBINOLAMINE DEHYDRATASE"/>
    <property type="match status" value="1"/>
</dbReference>
<dbReference type="PANTHER" id="PTHR12599">
    <property type="entry name" value="PTERIN-4-ALPHA-CARBINOLAMINE DEHYDRATASE"/>
    <property type="match status" value="1"/>
</dbReference>
<evidence type="ECO:0000256" key="5">
    <source>
        <dbReference type="ARBA" id="ARBA00023239"/>
    </source>
</evidence>
<evidence type="ECO:0000313" key="8">
    <source>
        <dbReference type="EMBL" id="QPS34032.1"/>
    </source>
</evidence>
<evidence type="ECO:0000256" key="2">
    <source>
        <dbReference type="ARBA" id="ARBA00006472"/>
    </source>
</evidence>
<dbReference type="InterPro" id="IPR001533">
    <property type="entry name" value="Pterin_deHydtase"/>
</dbReference>
<dbReference type="RefSeq" id="WP_063251030.1">
    <property type="nucleotide sequence ID" value="NZ_CAACXN010000015.1"/>
</dbReference>
<evidence type="ECO:0000313" key="13">
    <source>
        <dbReference type="Proteomes" id="UP000594979"/>
    </source>
</evidence>
<dbReference type="Proteomes" id="UP000076612">
    <property type="component" value="Unassembled WGS sequence"/>
</dbReference>
<dbReference type="GeneID" id="99774093"/>
<dbReference type="EMBL" id="CP065682">
    <property type="protein sequence ID" value="QPS34032.1"/>
    <property type="molecule type" value="Genomic_DNA"/>
</dbReference>
<evidence type="ECO:0000313" key="11">
    <source>
        <dbReference type="Proteomes" id="UP000216867"/>
    </source>
</evidence>
<dbReference type="EMBL" id="NCWY01000009">
    <property type="protein sequence ID" value="PAK95072.1"/>
    <property type="molecule type" value="Genomic_DNA"/>
</dbReference>
<dbReference type="Proteomes" id="UP000216867">
    <property type="component" value="Unassembled WGS sequence"/>
</dbReference>
<dbReference type="Proteomes" id="UP000594979">
    <property type="component" value="Chromosome"/>
</dbReference>
<dbReference type="AlphaFoldDB" id="A0A162XJY2"/>
<dbReference type="NCBIfam" id="NF002017">
    <property type="entry name" value="PRK00823.1-2"/>
    <property type="match status" value="1"/>
</dbReference>
<evidence type="ECO:0000313" key="9">
    <source>
        <dbReference type="EMBL" id="VEW13641.1"/>
    </source>
</evidence>
<reference evidence="7 11" key="3">
    <citation type="submission" date="2017-04" db="EMBL/GenBank/DDBJ databases">
        <title>Kefir bacterial isolates.</title>
        <authorList>
            <person name="Kim Y."/>
            <person name="Blasche S."/>
            <person name="Patil K.R."/>
        </authorList>
    </citation>
    <scope>NUCLEOTIDE SEQUENCE [LARGE SCALE GENOMIC DNA]</scope>
    <source>
        <strain evidence="7 11">OG2</strain>
    </source>
</reference>
<dbReference type="KEGG" id="bcau:I6G59_01420"/>
<dbReference type="EMBL" id="CAACXN010000015">
    <property type="protein sequence ID" value="VEW13641.1"/>
    <property type="molecule type" value="Genomic_DNA"/>
</dbReference>
<evidence type="ECO:0000313" key="10">
    <source>
        <dbReference type="Proteomes" id="UP000076612"/>
    </source>
</evidence>
<comment type="catalytic activity">
    <reaction evidence="1">
        <text>(4aS,6R)-4a-hydroxy-L-erythro-5,6,7,8-tetrahydrobiopterin = (6R)-L-erythro-6,7-dihydrobiopterin + H2O</text>
        <dbReference type="Rhea" id="RHEA:11920"/>
        <dbReference type="ChEBI" id="CHEBI:15377"/>
        <dbReference type="ChEBI" id="CHEBI:15642"/>
        <dbReference type="ChEBI" id="CHEBI:43120"/>
        <dbReference type="EC" id="4.2.1.96"/>
    </reaction>
</comment>
<dbReference type="Gene3D" id="3.30.1360.20">
    <property type="entry name" value="Transcriptional coactivator/pterin dehydratase"/>
    <property type="match status" value="1"/>
</dbReference>
<evidence type="ECO:0000256" key="3">
    <source>
        <dbReference type="ARBA" id="ARBA00013252"/>
    </source>
</evidence>
<evidence type="ECO:0000313" key="12">
    <source>
        <dbReference type="Proteomes" id="UP000386281"/>
    </source>
</evidence>
<sequence>MTEYTGQTLTDALEAAGLSDWHGADESIVATYATGDFATGLEFVNRVGAAAEAANHHPDITLTYPSVEITLTSHDTGAVTDRDLKLAARISNFAAEAGITADQPQ</sequence>
<dbReference type="Proteomes" id="UP000386281">
    <property type="component" value="Unassembled WGS sequence"/>
</dbReference>
<accession>A0A162XJY2</accession>
<evidence type="ECO:0000313" key="6">
    <source>
        <dbReference type="EMBL" id="KZE08809.1"/>
    </source>
</evidence>
<proteinExistence type="inferred from homology"/>
<dbReference type="CDD" id="cd00488">
    <property type="entry name" value="PCD_DCoH"/>
    <property type="match status" value="1"/>
</dbReference>
<dbReference type="EMBL" id="LQQR01000088">
    <property type="protein sequence ID" value="KZE08809.1"/>
    <property type="molecule type" value="Genomic_DNA"/>
</dbReference>
<dbReference type="Pfam" id="PF01329">
    <property type="entry name" value="Pterin_4a"/>
    <property type="match status" value="1"/>
</dbReference>
<dbReference type="EC" id="4.2.1.96" evidence="3"/>
<reference evidence="6" key="2">
    <citation type="submission" date="2016-01" db="EMBL/GenBank/DDBJ databases">
        <authorList>
            <person name="Hong K.W."/>
        </authorList>
    </citation>
    <scope>NUCLEOTIDE SEQUENCE</scope>
    <source>
        <strain evidence="6">M40</strain>
    </source>
</reference>
<reference evidence="8 13" key="5">
    <citation type="submission" date="2020-12" db="EMBL/GenBank/DDBJ databases">
        <title>FDA dAtabase for Regulatory Grade micrObial Sequences (FDA-ARGOS): Supporting development and validation of Infectious Disease Dx tests.</title>
        <authorList>
            <person name="Sproer C."/>
            <person name="Gronow S."/>
            <person name="Severitt S."/>
            <person name="Schroder I."/>
            <person name="Tallon L."/>
            <person name="Sadzewicz L."/>
            <person name="Zhao X."/>
            <person name="Boylan J."/>
            <person name="Ott S."/>
            <person name="Bowen H."/>
            <person name="Vavikolanu K."/>
            <person name="Mehta A."/>
            <person name="Aluvathingal J."/>
            <person name="Nadendla S."/>
            <person name="Lowell S."/>
            <person name="Myers T."/>
            <person name="Yan Y."/>
            <person name="Sichtig H."/>
        </authorList>
    </citation>
    <scope>NUCLEOTIDE SEQUENCE [LARGE SCALE GENOMIC DNA]</scope>
    <source>
        <strain evidence="8 13">FDAARGOS_902</strain>
    </source>
</reference>
<gene>
    <name evidence="9" type="primary">phhB</name>
    <name evidence="6" type="ORF">AVW13_03790</name>
    <name evidence="7" type="ORF">B8X04_11305</name>
    <name evidence="8" type="ORF">I6G59_01420</name>
    <name evidence="9" type="ORF">NCTC12391_01880</name>
</gene>
<protein>
    <recommendedName>
        <fullName evidence="4">Putative pterin-4-alpha-carbinolamine dehydratase</fullName>
        <ecNumber evidence="3">4.2.1.96</ecNumber>
    </recommendedName>
</protein>
<comment type="similarity">
    <text evidence="2">Belongs to the pterin-4-alpha-carbinolamine dehydratase family.</text>
</comment>
<evidence type="ECO:0000256" key="1">
    <source>
        <dbReference type="ARBA" id="ARBA00001554"/>
    </source>
</evidence>
<keyword evidence="5 9" id="KW-0456">Lyase</keyword>
<dbReference type="STRING" id="33889.AVW13_03790"/>
<reference evidence="9 12" key="4">
    <citation type="submission" date="2019-02" db="EMBL/GenBank/DDBJ databases">
        <authorList>
            <consortium name="Pathogen Informatics"/>
        </authorList>
    </citation>
    <scope>NUCLEOTIDE SEQUENCE [LARGE SCALE GENOMIC DNA]</scope>
    <source>
        <strain evidence="9 12">3012STDY7078520</strain>
    </source>
</reference>
<dbReference type="GO" id="GO:0006729">
    <property type="term" value="P:tetrahydrobiopterin biosynthetic process"/>
    <property type="evidence" value="ECO:0007669"/>
    <property type="project" value="InterPro"/>
</dbReference>
<evidence type="ECO:0000313" key="7">
    <source>
        <dbReference type="EMBL" id="PAK95072.1"/>
    </source>
</evidence>
<dbReference type="InterPro" id="IPR036428">
    <property type="entry name" value="PCD_sf"/>
</dbReference>
<evidence type="ECO:0000256" key="4">
    <source>
        <dbReference type="ARBA" id="ARBA00021735"/>
    </source>
</evidence>